<evidence type="ECO:0000256" key="1">
    <source>
        <dbReference type="ARBA" id="ARBA00005179"/>
    </source>
</evidence>
<dbReference type="OrthoDB" id="10022808at2759"/>
<dbReference type="GO" id="GO:0016740">
    <property type="term" value="F:transferase activity"/>
    <property type="evidence" value="ECO:0007669"/>
    <property type="project" value="UniProtKB-KW"/>
</dbReference>
<comment type="caution">
    <text evidence="6">The sequence shown here is derived from an EMBL/GenBank/DDBJ whole genome shotgun (WGS) entry which is preliminary data.</text>
</comment>
<dbReference type="PANTHER" id="PTHR35897:SF1">
    <property type="entry name" value="METHYLTRANSFERASE AUSD"/>
    <property type="match status" value="1"/>
</dbReference>
<evidence type="ECO:0000313" key="7">
    <source>
        <dbReference type="Proteomes" id="UP000663832"/>
    </source>
</evidence>
<evidence type="ECO:0000256" key="3">
    <source>
        <dbReference type="ARBA" id="ARBA00022691"/>
    </source>
</evidence>
<dbReference type="EMBL" id="CAJNOI010002005">
    <property type="protein sequence ID" value="CAF1452311.1"/>
    <property type="molecule type" value="Genomic_DNA"/>
</dbReference>
<gene>
    <name evidence="5" type="ORF">BJG266_LOCUS40504</name>
    <name evidence="6" type="ORF">QVE165_LOCUS57380</name>
</gene>
<comment type="similarity">
    <text evidence="4">Belongs to the class I-like SAM-binding methyltransferase superfamily.</text>
</comment>
<name>A0A816D0J4_9BILA</name>
<organism evidence="6 7">
    <name type="scientific">Adineta steineri</name>
    <dbReference type="NCBI Taxonomy" id="433720"/>
    <lineage>
        <taxon>Eukaryota</taxon>
        <taxon>Metazoa</taxon>
        <taxon>Spiralia</taxon>
        <taxon>Gnathifera</taxon>
        <taxon>Rotifera</taxon>
        <taxon>Eurotatoria</taxon>
        <taxon>Bdelloidea</taxon>
        <taxon>Adinetida</taxon>
        <taxon>Adinetidae</taxon>
        <taxon>Adineta</taxon>
    </lineage>
</organism>
<evidence type="ECO:0008006" key="8">
    <source>
        <dbReference type="Google" id="ProtNLM"/>
    </source>
</evidence>
<dbReference type="SUPFAM" id="SSF53335">
    <property type="entry name" value="S-adenosyl-L-methionine-dependent methyltransferases"/>
    <property type="match status" value="1"/>
</dbReference>
<keyword evidence="3" id="KW-0949">S-adenosyl-L-methionine</keyword>
<proteinExistence type="inferred from homology"/>
<dbReference type="Proteomes" id="UP000663832">
    <property type="component" value="Unassembled WGS sequence"/>
</dbReference>
<evidence type="ECO:0000313" key="6">
    <source>
        <dbReference type="EMBL" id="CAF1630921.1"/>
    </source>
</evidence>
<dbReference type="PANTHER" id="PTHR35897">
    <property type="entry name" value="METHYLTRANSFERASE AUSD"/>
    <property type="match status" value="1"/>
</dbReference>
<dbReference type="AlphaFoldDB" id="A0A816D0J4"/>
<reference evidence="6" key="1">
    <citation type="submission" date="2021-02" db="EMBL/GenBank/DDBJ databases">
        <authorList>
            <person name="Nowell W R."/>
        </authorList>
    </citation>
    <scope>NUCLEOTIDE SEQUENCE</scope>
</reference>
<dbReference type="EMBL" id="CAJNOM010002330">
    <property type="protein sequence ID" value="CAF1630921.1"/>
    <property type="molecule type" value="Genomic_DNA"/>
</dbReference>
<dbReference type="Gene3D" id="3.40.50.150">
    <property type="entry name" value="Vaccinia Virus protein VP39"/>
    <property type="match status" value="1"/>
</dbReference>
<evidence type="ECO:0000313" key="5">
    <source>
        <dbReference type="EMBL" id="CAF1452311.1"/>
    </source>
</evidence>
<protein>
    <recommendedName>
        <fullName evidence="8">Methyltransferase domain-containing protein</fullName>
    </recommendedName>
</protein>
<sequence length="198" mass="22942">MLTHESSDKITSSYIDEPPIKRQCGNFFCQLYFDSSLGHWSFLEFAIQQSPTYEEILEKCKNEDATVIDFGCCLGQDTRQLIYDGVPVDNVHGYELDPSFIEQGYELFRDGKLMQTKNSITTGDIFDDQFLNTIQPADYLYVGSFIHLFDRETQKQVCHRLTRICKQAITGRQRWARFGSWTEPNRAEPSGSNRHLSR</sequence>
<dbReference type="InterPro" id="IPR029063">
    <property type="entry name" value="SAM-dependent_MTases_sf"/>
</dbReference>
<keyword evidence="7" id="KW-1185">Reference proteome</keyword>
<dbReference type="Proteomes" id="UP000663877">
    <property type="component" value="Unassembled WGS sequence"/>
</dbReference>
<keyword evidence="2" id="KW-0808">Transferase</keyword>
<evidence type="ECO:0000256" key="4">
    <source>
        <dbReference type="ARBA" id="ARBA00038314"/>
    </source>
</evidence>
<evidence type="ECO:0000256" key="2">
    <source>
        <dbReference type="ARBA" id="ARBA00022679"/>
    </source>
</evidence>
<dbReference type="InterPro" id="IPR051654">
    <property type="entry name" value="Meroterpenoid_MTases"/>
</dbReference>
<accession>A0A816D0J4</accession>
<comment type="pathway">
    <text evidence="1">Secondary metabolite biosynthesis.</text>
</comment>